<evidence type="ECO:0000313" key="3">
    <source>
        <dbReference type="Proteomes" id="UP000616779"/>
    </source>
</evidence>
<evidence type="ECO:0000256" key="1">
    <source>
        <dbReference type="SAM" id="Phobius"/>
    </source>
</evidence>
<evidence type="ECO:0000313" key="2">
    <source>
        <dbReference type="EMBL" id="NOU73105.1"/>
    </source>
</evidence>
<reference evidence="2 3" key="1">
    <citation type="submission" date="2019-10" db="EMBL/GenBank/DDBJ databases">
        <title>Description of Paenibacillus terrestris sp. nov.</title>
        <authorList>
            <person name="Carlier A."/>
            <person name="Qi S."/>
        </authorList>
    </citation>
    <scope>NUCLEOTIDE SEQUENCE [LARGE SCALE GENOMIC DNA]</scope>
    <source>
        <strain evidence="2 3">LMG 31458</strain>
    </source>
</reference>
<gene>
    <name evidence="2" type="ORF">GC098_17050</name>
</gene>
<dbReference type="RefSeq" id="WP_171644385.1">
    <property type="nucleotide sequence ID" value="NZ_WHOA01000116.1"/>
</dbReference>
<proteinExistence type="predicted"/>
<keyword evidence="1" id="KW-0472">Membrane</keyword>
<keyword evidence="3" id="KW-1185">Reference proteome</keyword>
<keyword evidence="1" id="KW-1133">Transmembrane helix</keyword>
<keyword evidence="1" id="KW-0812">Transmembrane</keyword>
<accession>A0ABX1XX07</accession>
<name>A0ABX1XX07_9BACL</name>
<protein>
    <submittedName>
        <fullName evidence="2">Uncharacterized protein</fullName>
    </submittedName>
</protein>
<organism evidence="2 3">
    <name type="scientific">Paenibacillus phytorum</name>
    <dbReference type="NCBI Taxonomy" id="2654977"/>
    <lineage>
        <taxon>Bacteria</taxon>
        <taxon>Bacillati</taxon>
        <taxon>Bacillota</taxon>
        <taxon>Bacilli</taxon>
        <taxon>Bacillales</taxon>
        <taxon>Paenibacillaceae</taxon>
        <taxon>Paenibacillus</taxon>
    </lineage>
</organism>
<feature type="transmembrane region" description="Helical" evidence="1">
    <location>
        <begin position="6"/>
        <end position="24"/>
    </location>
</feature>
<sequence>MWIKWSLLTIVSILVTIQQMSYWFKKGHRKHAWVFLLWMIIAWGLGSAFIGGLEMPAPTKPLFPAWK</sequence>
<dbReference type="EMBL" id="WHOA01000116">
    <property type="protein sequence ID" value="NOU73105.1"/>
    <property type="molecule type" value="Genomic_DNA"/>
</dbReference>
<feature type="transmembrane region" description="Helical" evidence="1">
    <location>
        <begin position="31"/>
        <end position="53"/>
    </location>
</feature>
<dbReference type="Proteomes" id="UP000616779">
    <property type="component" value="Unassembled WGS sequence"/>
</dbReference>
<comment type="caution">
    <text evidence="2">The sequence shown here is derived from an EMBL/GenBank/DDBJ whole genome shotgun (WGS) entry which is preliminary data.</text>
</comment>